<dbReference type="OrthoDB" id="9031517at2"/>
<evidence type="ECO:0000313" key="2">
    <source>
        <dbReference type="Proteomes" id="UP000029385"/>
    </source>
</evidence>
<dbReference type="STRING" id="1121015.GCA_000420545_00904"/>
<dbReference type="PATRIC" id="fig|1121015.4.peg.1579"/>
<dbReference type="EMBL" id="AVCI01000005">
    <property type="protein sequence ID" value="KFN43689.1"/>
    <property type="molecule type" value="Genomic_DNA"/>
</dbReference>
<organism evidence="1 2">
    <name type="scientific">Arenimonas oryziterrae DSM 21050 = YC6267</name>
    <dbReference type="NCBI Taxonomy" id="1121015"/>
    <lineage>
        <taxon>Bacteria</taxon>
        <taxon>Pseudomonadati</taxon>
        <taxon>Pseudomonadota</taxon>
        <taxon>Gammaproteobacteria</taxon>
        <taxon>Lysobacterales</taxon>
        <taxon>Lysobacteraceae</taxon>
        <taxon>Arenimonas</taxon>
    </lineage>
</organism>
<keyword evidence="2" id="KW-1185">Reference proteome</keyword>
<dbReference type="AlphaFoldDB" id="A0A091AYE9"/>
<proteinExistence type="predicted"/>
<reference evidence="1 2" key="1">
    <citation type="submission" date="2013-09" db="EMBL/GenBank/DDBJ databases">
        <title>Genome sequencing of Arenimonas oryziterrae.</title>
        <authorList>
            <person name="Chen F."/>
            <person name="Wang G."/>
        </authorList>
    </citation>
    <scope>NUCLEOTIDE SEQUENCE [LARGE SCALE GENOMIC DNA]</scope>
    <source>
        <strain evidence="1 2">YC6267</strain>
    </source>
</reference>
<gene>
    <name evidence="1" type="ORF">N789_10455</name>
</gene>
<protein>
    <submittedName>
        <fullName evidence="1">Uncharacterized protein</fullName>
    </submittedName>
</protein>
<name>A0A091AYE9_9GAMM</name>
<dbReference type="eggNOG" id="ENOG502ZMWD">
    <property type="taxonomic scope" value="Bacteria"/>
</dbReference>
<evidence type="ECO:0000313" key="1">
    <source>
        <dbReference type="EMBL" id="KFN43689.1"/>
    </source>
</evidence>
<dbReference type="Proteomes" id="UP000029385">
    <property type="component" value="Unassembled WGS sequence"/>
</dbReference>
<sequence length="322" mass="36864">MSTPNHRWIPGEGIDTDALARLRAHFRRPKEAMGEAWFTSEERRMFDELLPGVANLSITELRPPLEEIISGTSSFGPQPEWTQWYHYLLAELLPRGHESDYESLFEYLASGFFVTYPGQIAEPYPGYRDDVFATMGRYLMGAERWSESQRLAGEILLRPGAHQDGRWAWTLLSREFSAAAFFCAKYLLPEEIGPWMKSMLTIDSAHWNAQVMQWLYGAHGMLIGDVVSPVGWKSSSWPNVTWAWHHVLRGDYKTSYLERNKAGRPFLPAENRAAILRAVAETVTIERYFSWLDAMKNHAELQDELLGIPSGFAEVYRIGTPD</sequence>
<accession>A0A091AYE9</accession>
<dbReference type="RefSeq" id="WP_022968552.1">
    <property type="nucleotide sequence ID" value="NZ_ATVD01000001.1"/>
</dbReference>
<comment type="caution">
    <text evidence="1">The sequence shown here is derived from an EMBL/GenBank/DDBJ whole genome shotgun (WGS) entry which is preliminary data.</text>
</comment>